<evidence type="ECO:0000256" key="4">
    <source>
        <dbReference type="ARBA" id="ARBA00022692"/>
    </source>
</evidence>
<feature type="domain" description="Fatty acid desaturase" evidence="13">
    <location>
        <begin position="122"/>
        <end position="354"/>
    </location>
</feature>
<gene>
    <name evidence="14" type="ORF">SAMN06265222_12329</name>
</gene>
<keyword evidence="5" id="KW-0276">Fatty acid metabolism</keyword>
<keyword evidence="3" id="KW-0444">Lipid biosynthesis</keyword>
<dbReference type="Pfam" id="PF00487">
    <property type="entry name" value="FA_desaturase"/>
    <property type="match status" value="1"/>
</dbReference>
<dbReference type="PRINTS" id="PR00075">
    <property type="entry name" value="FACDDSATRASE"/>
</dbReference>
<dbReference type="PANTHER" id="PTHR11351">
    <property type="entry name" value="ACYL-COA DESATURASE"/>
    <property type="match status" value="1"/>
</dbReference>
<reference evidence="14 15" key="1">
    <citation type="submission" date="2017-05" db="EMBL/GenBank/DDBJ databases">
        <authorList>
            <person name="Varghese N."/>
            <person name="Submissions S."/>
        </authorList>
    </citation>
    <scope>NUCLEOTIDE SEQUENCE [LARGE SCALE GENOMIC DNA]</scope>
    <source>
        <strain evidence="14 15">DSM 25457</strain>
    </source>
</reference>
<keyword evidence="11" id="KW-0275">Fatty acid biosynthesis</keyword>
<accession>A0ABY1QS70</accession>
<keyword evidence="10 12" id="KW-0472">Membrane</keyword>
<dbReference type="CDD" id="cd03505">
    <property type="entry name" value="Delta9-FADS-like"/>
    <property type="match status" value="1"/>
</dbReference>
<dbReference type="PANTHER" id="PTHR11351:SF31">
    <property type="entry name" value="DESATURASE 1, ISOFORM A-RELATED"/>
    <property type="match status" value="1"/>
</dbReference>
<sequence length="382" mass="43239">MPTLGLSESLSSLLFSSQFPLKTVLMSTSETMRSESNPAAISAKPSPGDVAAATYDPMGDELLHEDDESGRDPQRIPKPEEVQPIQIMWQYVIVLSLVHLVALAAFVPAWFSYLFTWSGLVVGIAGHFVFGMMGITIGYHRLLTHRGFTCPKWMEHTLAILGMCNLQDSPARWVAIHRMHHQHSDHQPDPHSPLASFVWGHVGWVVCRHRDLDRTSRYERYVRDLLRDPFYLKLERKDGWFFVFVAHAIVLSGLGGLVGLAVSGGDWSVAWRYYLSWSVWGVAMRTVFVLHGTWSVNSLGHVFGYRNYETRDNSMNNWLVALISHGEGWHNNHHAAPRSAAHGHKWYEFDMSWRVIQLFELLGLAKNVQRPKAVSVAGKTIS</sequence>
<evidence type="ECO:0000259" key="13">
    <source>
        <dbReference type="Pfam" id="PF00487"/>
    </source>
</evidence>
<name>A0ABY1QS70_9BACT</name>
<keyword evidence="8" id="KW-0408">Iron</keyword>
<evidence type="ECO:0000256" key="3">
    <source>
        <dbReference type="ARBA" id="ARBA00022516"/>
    </source>
</evidence>
<evidence type="ECO:0000256" key="5">
    <source>
        <dbReference type="ARBA" id="ARBA00022832"/>
    </source>
</evidence>
<dbReference type="Proteomes" id="UP001158067">
    <property type="component" value="Unassembled WGS sequence"/>
</dbReference>
<evidence type="ECO:0000256" key="6">
    <source>
        <dbReference type="ARBA" id="ARBA00022989"/>
    </source>
</evidence>
<evidence type="ECO:0000256" key="2">
    <source>
        <dbReference type="ARBA" id="ARBA00008749"/>
    </source>
</evidence>
<keyword evidence="7" id="KW-0560">Oxidoreductase</keyword>
<evidence type="ECO:0000256" key="9">
    <source>
        <dbReference type="ARBA" id="ARBA00023098"/>
    </source>
</evidence>
<feature type="transmembrane region" description="Helical" evidence="12">
    <location>
        <begin position="117"/>
        <end position="139"/>
    </location>
</feature>
<comment type="caution">
    <text evidence="14">The sequence shown here is derived from an EMBL/GenBank/DDBJ whole genome shotgun (WGS) entry which is preliminary data.</text>
</comment>
<keyword evidence="15" id="KW-1185">Reference proteome</keyword>
<evidence type="ECO:0000256" key="8">
    <source>
        <dbReference type="ARBA" id="ARBA00023004"/>
    </source>
</evidence>
<comment type="subcellular location">
    <subcellularLocation>
        <location evidence="1">Membrane</location>
        <topology evidence="1">Multi-pass membrane protein</topology>
    </subcellularLocation>
</comment>
<organism evidence="14 15">
    <name type="scientific">Neorhodopirellula lusitana</name>
    <dbReference type="NCBI Taxonomy" id="445327"/>
    <lineage>
        <taxon>Bacteria</taxon>
        <taxon>Pseudomonadati</taxon>
        <taxon>Planctomycetota</taxon>
        <taxon>Planctomycetia</taxon>
        <taxon>Pirellulales</taxon>
        <taxon>Pirellulaceae</taxon>
        <taxon>Neorhodopirellula</taxon>
    </lineage>
</organism>
<keyword evidence="6 12" id="KW-1133">Transmembrane helix</keyword>
<keyword evidence="9" id="KW-0443">Lipid metabolism</keyword>
<evidence type="ECO:0000256" key="1">
    <source>
        <dbReference type="ARBA" id="ARBA00004141"/>
    </source>
</evidence>
<dbReference type="EMBL" id="FXUG01000023">
    <property type="protein sequence ID" value="SMP77414.1"/>
    <property type="molecule type" value="Genomic_DNA"/>
</dbReference>
<dbReference type="InterPro" id="IPR005804">
    <property type="entry name" value="FA_desaturase_dom"/>
</dbReference>
<dbReference type="InterPro" id="IPR015876">
    <property type="entry name" value="Acyl-CoA_DS"/>
</dbReference>
<feature type="transmembrane region" description="Helical" evidence="12">
    <location>
        <begin position="240"/>
        <end position="262"/>
    </location>
</feature>
<evidence type="ECO:0000256" key="7">
    <source>
        <dbReference type="ARBA" id="ARBA00023002"/>
    </source>
</evidence>
<evidence type="ECO:0000256" key="12">
    <source>
        <dbReference type="SAM" id="Phobius"/>
    </source>
</evidence>
<evidence type="ECO:0000256" key="10">
    <source>
        <dbReference type="ARBA" id="ARBA00023136"/>
    </source>
</evidence>
<proteinExistence type="inferred from homology"/>
<evidence type="ECO:0000256" key="11">
    <source>
        <dbReference type="ARBA" id="ARBA00023160"/>
    </source>
</evidence>
<keyword evidence="4 12" id="KW-0812">Transmembrane</keyword>
<comment type="similarity">
    <text evidence="2">Belongs to the fatty acid desaturase type 2 family.</text>
</comment>
<evidence type="ECO:0000313" key="15">
    <source>
        <dbReference type="Proteomes" id="UP001158067"/>
    </source>
</evidence>
<feature type="transmembrane region" description="Helical" evidence="12">
    <location>
        <begin position="88"/>
        <end position="111"/>
    </location>
</feature>
<protein>
    <submittedName>
        <fullName evidence="14">Delta-9 acyl-phospholipid desaturase</fullName>
    </submittedName>
</protein>
<feature type="transmembrane region" description="Helical" evidence="12">
    <location>
        <begin position="274"/>
        <end position="296"/>
    </location>
</feature>
<evidence type="ECO:0000313" key="14">
    <source>
        <dbReference type="EMBL" id="SMP77414.1"/>
    </source>
</evidence>